<dbReference type="Proteomes" id="UP001262410">
    <property type="component" value="Unassembled WGS sequence"/>
</dbReference>
<dbReference type="PROSITE" id="PS51257">
    <property type="entry name" value="PROKAR_LIPOPROTEIN"/>
    <property type="match status" value="1"/>
</dbReference>
<comment type="caution">
    <text evidence="2">The sequence shown here is derived from an EMBL/GenBank/DDBJ whole genome shotgun (WGS) entry which is preliminary data.</text>
</comment>
<feature type="signal peptide" evidence="1">
    <location>
        <begin position="1"/>
        <end position="27"/>
    </location>
</feature>
<evidence type="ECO:0000256" key="1">
    <source>
        <dbReference type="SAM" id="SignalP"/>
    </source>
</evidence>
<feature type="chain" id="PRO_5045999598" description="Lipoprotein" evidence="1">
    <location>
        <begin position="28"/>
        <end position="121"/>
    </location>
</feature>
<keyword evidence="1" id="KW-0732">Signal</keyword>
<evidence type="ECO:0008006" key="4">
    <source>
        <dbReference type="Google" id="ProtNLM"/>
    </source>
</evidence>
<evidence type="ECO:0000313" key="3">
    <source>
        <dbReference type="Proteomes" id="UP001262410"/>
    </source>
</evidence>
<dbReference type="RefSeq" id="WP_309791363.1">
    <property type="nucleotide sequence ID" value="NZ_JAVDPW010000001.1"/>
</dbReference>
<gene>
    <name evidence="2" type="ORF">E9232_000046</name>
</gene>
<organism evidence="2 3">
    <name type="scientific">Inquilinus ginsengisoli</name>
    <dbReference type="NCBI Taxonomy" id="363840"/>
    <lineage>
        <taxon>Bacteria</taxon>
        <taxon>Pseudomonadati</taxon>
        <taxon>Pseudomonadota</taxon>
        <taxon>Alphaproteobacteria</taxon>
        <taxon>Rhodospirillales</taxon>
        <taxon>Rhodospirillaceae</taxon>
        <taxon>Inquilinus</taxon>
    </lineage>
</organism>
<dbReference type="EMBL" id="JAVDPW010000001">
    <property type="protein sequence ID" value="MDR6287547.1"/>
    <property type="molecule type" value="Genomic_DNA"/>
</dbReference>
<keyword evidence="3" id="KW-1185">Reference proteome</keyword>
<proteinExistence type="predicted"/>
<protein>
    <recommendedName>
        <fullName evidence="4">Lipoprotein</fullName>
    </recommendedName>
</protein>
<sequence>MVPTRTILIGSLLLLAGCASLTPPAQVAPDPAVAERVSQLSDGGACSAAIAGTLTARHITAGQIASIREGTPGGRHEHYEQNQAWVTLTGRGGHIVVQYTPLTCWIDTVYASDGATLPTAG</sequence>
<accession>A0ABU1JGU6</accession>
<reference evidence="2 3" key="1">
    <citation type="submission" date="2023-07" db="EMBL/GenBank/DDBJ databases">
        <title>Sorghum-associated microbial communities from plants grown in Nebraska, USA.</title>
        <authorList>
            <person name="Schachtman D."/>
        </authorList>
    </citation>
    <scope>NUCLEOTIDE SEQUENCE [LARGE SCALE GENOMIC DNA]</scope>
    <source>
        <strain evidence="2 3">584</strain>
    </source>
</reference>
<evidence type="ECO:0000313" key="2">
    <source>
        <dbReference type="EMBL" id="MDR6287547.1"/>
    </source>
</evidence>
<name>A0ABU1JGU6_9PROT</name>